<dbReference type="RefSeq" id="XP_031569937.1">
    <property type="nucleotide sequence ID" value="XM_031714077.1"/>
</dbReference>
<evidence type="ECO:0000256" key="1">
    <source>
        <dbReference type="ARBA" id="ARBA00023125"/>
    </source>
</evidence>
<evidence type="ECO:0000256" key="6">
    <source>
        <dbReference type="SAM" id="MobiDB-lite"/>
    </source>
</evidence>
<feature type="domain" description="Homeobox" evidence="7">
    <location>
        <begin position="121"/>
        <end position="181"/>
    </location>
</feature>
<dbReference type="AlphaFoldDB" id="A0A6P8IS10"/>
<keyword evidence="3 4" id="KW-0539">Nucleus</keyword>
<dbReference type="CDD" id="cd00086">
    <property type="entry name" value="homeodomain"/>
    <property type="match status" value="1"/>
</dbReference>
<dbReference type="GO" id="GO:0000978">
    <property type="term" value="F:RNA polymerase II cis-regulatory region sequence-specific DNA binding"/>
    <property type="evidence" value="ECO:0007669"/>
    <property type="project" value="TreeGrafter"/>
</dbReference>
<dbReference type="InterPro" id="IPR009057">
    <property type="entry name" value="Homeodomain-like_sf"/>
</dbReference>
<feature type="compositionally biased region" description="Polar residues" evidence="6">
    <location>
        <begin position="192"/>
        <end position="203"/>
    </location>
</feature>
<dbReference type="OrthoDB" id="6159439at2759"/>
<dbReference type="PROSITE" id="PS00027">
    <property type="entry name" value="HOMEOBOX_1"/>
    <property type="match status" value="1"/>
</dbReference>
<proteinExistence type="predicted"/>
<dbReference type="PANTHER" id="PTHR45664">
    <property type="entry name" value="PROTEIN ZERKNUELLT 1-RELATED"/>
    <property type="match status" value="1"/>
</dbReference>
<evidence type="ECO:0000256" key="3">
    <source>
        <dbReference type="ARBA" id="ARBA00023242"/>
    </source>
</evidence>
<dbReference type="GeneID" id="116304351"/>
<evidence type="ECO:0000256" key="5">
    <source>
        <dbReference type="RuleBase" id="RU000682"/>
    </source>
</evidence>
<evidence type="ECO:0000259" key="7">
    <source>
        <dbReference type="PROSITE" id="PS50071"/>
    </source>
</evidence>
<feature type="DNA-binding region" description="Homeobox" evidence="4">
    <location>
        <begin position="123"/>
        <end position="182"/>
    </location>
</feature>
<dbReference type="PROSITE" id="PS50071">
    <property type="entry name" value="HOMEOBOX_2"/>
    <property type="match status" value="1"/>
</dbReference>
<evidence type="ECO:0000313" key="10">
    <source>
        <dbReference type="RefSeq" id="XP_031569937.1"/>
    </source>
</evidence>
<keyword evidence="1 4" id="KW-0238">DNA-binding</keyword>
<dbReference type="InterPro" id="IPR017970">
    <property type="entry name" value="Homeobox_CS"/>
</dbReference>
<dbReference type="PRINTS" id="PR00024">
    <property type="entry name" value="HOMEOBOX"/>
</dbReference>
<evidence type="ECO:0000313" key="9">
    <source>
        <dbReference type="RefSeq" id="XP_031569936.1"/>
    </source>
</evidence>
<dbReference type="RefSeq" id="XP_031569936.1">
    <property type="nucleotide sequence ID" value="XM_031714076.1"/>
</dbReference>
<keyword evidence="2 4" id="KW-0371">Homeobox</keyword>
<dbReference type="SMART" id="SM00389">
    <property type="entry name" value="HOX"/>
    <property type="match status" value="1"/>
</dbReference>
<evidence type="ECO:0000313" key="8">
    <source>
        <dbReference type="Proteomes" id="UP000515163"/>
    </source>
</evidence>
<sequence>MSSSFYIDSLIQVSKAKSASTSSDPRRHSYDSPVPCSCCWSPTQPEPPNSLCQLCIPSNPAVHQFMHVRGATIPTAALYSRELTAKDHILLQQRYPTDEDRAHLADYVSSRDSSNLNRGNSRSKRIRTAYTSMQLLELEKEFSQNRYLSRLRRIQIAALLDLSEKQVKIWFQNRRVKWKKDKKAAQHGTIVDSPQCSPGSPTS</sequence>
<comment type="subcellular location">
    <subcellularLocation>
        <location evidence="4 5">Nucleus</location>
    </subcellularLocation>
</comment>
<feature type="region of interest" description="Disordered" evidence="6">
    <location>
        <begin position="182"/>
        <end position="203"/>
    </location>
</feature>
<dbReference type="GO" id="GO:0005634">
    <property type="term" value="C:nucleus"/>
    <property type="evidence" value="ECO:0007669"/>
    <property type="project" value="UniProtKB-SubCell"/>
</dbReference>
<organism evidence="8 9">
    <name type="scientific">Actinia tenebrosa</name>
    <name type="common">Australian red waratah sea anemone</name>
    <dbReference type="NCBI Taxonomy" id="6105"/>
    <lineage>
        <taxon>Eukaryota</taxon>
        <taxon>Metazoa</taxon>
        <taxon>Cnidaria</taxon>
        <taxon>Anthozoa</taxon>
        <taxon>Hexacorallia</taxon>
        <taxon>Actiniaria</taxon>
        <taxon>Actiniidae</taxon>
        <taxon>Actinia</taxon>
    </lineage>
</organism>
<accession>A0A6P8IS10</accession>
<dbReference type="SUPFAM" id="SSF46689">
    <property type="entry name" value="Homeodomain-like"/>
    <property type="match status" value="1"/>
</dbReference>
<dbReference type="KEGG" id="aten:116304351"/>
<evidence type="ECO:0000256" key="4">
    <source>
        <dbReference type="PROSITE-ProRule" id="PRU00108"/>
    </source>
</evidence>
<dbReference type="GO" id="GO:0045944">
    <property type="term" value="P:positive regulation of transcription by RNA polymerase II"/>
    <property type="evidence" value="ECO:0007669"/>
    <property type="project" value="UniProtKB-ARBA"/>
</dbReference>
<dbReference type="PANTHER" id="PTHR45664:SF12">
    <property type="entry name" value="PANCREAS_DUODENUM HOMEOBOX PROTEIN 1"/>
    <property type="match status" value="1"/>
</dbReference>
<name>A0A6P8IS10_ACTTE</name>
<dbReference type="Pfam" id="PF00046">
    <property type="entry name" value="Homeodomain"/>
    <property type="match status" value="1"/>
</dbReference>
<dbReference type="Proteomes" id="UP000515163">
    <property type="component" value="Unplaced"/>
</dbReference>
<dbReference type="Gene3D" id="1.10.10.60">
    <property type="entry name" value="Homeodomain-like"/>
    <property type="match status" value="1"/>
</dbReference>
<keyword evidence="8" id="KW-1185">Reference proteome</keyword>
<dbReference type="GO" id="GO:0000981">
    <property type="term" value="F:DNA-binding transcription factor activity, RNA polymerase II-specific"/>
    <property type="evidence" value="ECO:0007669"/>
    <property type="project" value="InterPro"/>
</dbReference>
<dbReference type="InterPro" id="IPR001356">
    <property type="entry name" value="HD"/>
</dbReference>
<dbReference type="InterPro" id="IPR020479">
    <property type="entry name" value="HD_metazoa"/>
</dbReference>
<protein>
    <submittedName>
        <fullName evidence="9 10">GS homeobox 1-like</fullName>
    </submittedName>
</protein>
<evidence type="ECO:0000256" key="2">
    <source>
        <dbReference type="ARBA" id="ARBA00023155"/>
    </source>
</evidence>
<gene>
    <name evidence="9 10" type="primary">LOC116304351</name>
</gene>
<reference evidence="9 10" key="1">
    <citation type="submission" date="2025-04" db="UniProtKB">
        <authorList>
            <consortium name="RefSeq"/>
        </authorList>
    </citation>
    <scope>IDENTIFICATION</scope>
    <source>
        <tissue evidence="9 10">Tentacle</tissue>
    </source>
</reference>